<dbReference type="EMBL" id="JABWUV010000019">
    <property type="protein sequence ID" value="KAF6285935.1"/>
    <property type="molecule type" value="Genomic_DNA"/>
</dbReference>
<dbReference type="AlphaFoldDB" id="A0A7J7SCH9"/>
<evidence type="ECO:0000313" key="1">
    <source>
        <dbReference type="EMBL" id="KAF6285935.1"/>
    </source>
</evidence>
<evidence type="ECO:0000313" key="2">
    <source>
        <dbReference type="Proteomes" id="UP000527355"/>
    </source>
</evidence>
<sequence>MPNENMTYLQDPIFGNILDCSQEAELKPNTSLSSADYVVHLGAEAPAGFQVAREQPCLDGLCYLFASCAASWSLRFLTWYRILKCDEMQPFACSWTKQSPGTWLAHEDDPSMPAEICREWEP</sequence>
<comment type="caution">
    <text evidence="1">The sequence shown here is derived from an EMBL/GenBank/DDBJ whole genome shotgun (WGS) entry which is preliminary data.</text>
</comment>
<protein>
    <submittedName>
        <fullName evidence="1">Uncharacterized protein</fullName>
    </submittedName>
</protein>
<organism evidence="1 2">
    <name type="scientific">Myotis myotis</name>
    <name type="common">Greater mouse-eared bat</name>
    <name type="synonym">Vespertilio myotis</name>
    <dbReference type="NCBI Taxonomy" id="51298"/>
    <lineage>
        <taxon>Eukaryota</taxon>
        <taxon>Metazoa</taxon>
        <taxon>Chordata</taxon>
        <taxon>Craniata</taxon>
        <taxon>Vertebrata</taxon>
        <taxon>Euteleostomi</taxon>
        <taxon>Mammalia</taxon>
        <taxon>Eutheria</taxon>
        <taxon>Laurasiatheria</taxon>
        <taxon>Chiroptera</taxon>
        <taxon>Yangochiroptera</taxon>
        <taxon>Vespertilionidae</taxon>
        <taxon>Myotis</taxon>
    </lineage>
</organism>
<proteinExistence type="predicted"/>
<name>A0A7J7SCH9_MYOMY</name>
<gene>
    <name evidence="1" type="ORF">mMyoMyo1_009494</name>
</gene>
<keyword evidence="2" id="KW-1185">Reference proteome</keyword>
<reference evidence="1 2" key="1">
    <citation type="journal article" date="2020" name="Nature">
        <title>Six reference-quality genomes reveal evolution of bat adaptations.</title>
        <authorList>
            <person name="Jebb D."/>
            <person name="Huang Z."/>
            <person name="Pippel M."/>
            <person name="Hughes G.M."/>
            <person name="Lavrichenko K."/>
            <person name="Devanna P."/>
            <person name="Winkler S."/>
            <person name="Jermiin L.S."/>
            <person name="Skirmuntt E.C."/>
            <person name="Katzourakis A."/>
            <person name="Burkitt-Gray L."/>
            <person name="Ray D.A."/>
            <person name="Sullivan K.A.M."/>
            <person name="Roscito J.G."/>
            <person name="Kirilenko B.M."/>
            <person name="Davalos L.M."/>
            <person name="Corthals A.P."/>
            <person name="Power M.L."/>
            <person name="Jones G."/>
            <person name="Ransome R.D."/>
            <person name="Dechmann D.K.N."/>
            <person name="Locatelli A.G."/>
            <person name="Puechmaille S.J."/>
            <person name="Fedrigo O."/>
            <person name="Jarvis E.D."/>
            <person name="Hiller M."/>
            <person name="Vernes S.C."/>
            <person name="Myers E.W."/>
            <person name="Teeling E.C."/>
        </authorList>
    </citation>
    <scope>NUCLEOTIDE SEQUENCE [LARGE SCALE GENOMIC DNA]</scope>
    <source>
        <strain evidence="1">MMyoMyo1</strain>
        <tissue evidence="1">Flight muscle</tissue>
    </source>
</reference>
<accession>A0A7J7SCH9</accession>
<dbReference type="Proteomes" id="UP000527355">
    <property type="component" value="Unassembled WGS sequence"/>
</dbReference>